<dbReference type="KEGG" id="bdi:100840866"/>
<dbReference type="GO" id="GO:0008139">
    <property type="term" value="F:nuclear localization sequence binding"/>
    <property type="evidence" value="ECO:0000318"/>
    <property type="project" value="GO_Central"/>
</dbReference>
<evidence type="ECO:0000313" key="2">
    <source>
        <dbReference type="EMBL" id="KQK13030.1"/>
    </source>
</evidence>
<dbReference type="EMBL" id="CM000880">
    <property type="protein sequence ID" value="KQK13030.1"/>
    <property type="molecule type" value="Genomic_DNA"/>
</dbReference>
<dbReference type="OrthoDB" id="2538017at2759"/>
<dbReference type="GO" id="GO:0017056">
    <property type="term" value="F:structural constituent of nuclear pore"/>
    <property type="evidence" value="ECO:0000318"/>
    <property type="project" value="GO_Central"/>
</dbReference>
<reference evidence="2 3" key="1">
    <citation type="journal article" date="2010" name="Nature">
        <title>Genome sequencing and analysis of the model grass Brachypodium distachyon.</title>
        <authorList>
            <consortium name="International Brachypodium Initiative"/>
        </authorList>
    </citation>
    <scope>NUCLEOTIDE SEQUENCE [LARGE SCALE GENOMIC DNA]</scope>
    <source>
        <strain evidence="2 3">Bd21</strain>
    </source>
</reference>
<dbReference type="GeneID" id="100840866"/>
<organism evidence="2">
    <name type="scientific">Brachypodium distachyon</name>
    <name type="common">Purple false brome</name>
    <name type="synonym">Trachynia distachya</name>
    <dbReference type="NCBI Taxonomy" id="15368"/>
    <lineage>
        <taxon>Eukaryota</taxon>
        <taxon>Viridiplantae</taxon>
        <taxon>Streptophyta</taxon>
        <taxon>Embryophyta</taxon>
        <taxon>Tracheophyta</taxon>
        <taxon>Spermatophyta</taxon>
        <taxon>Magnoliopsida</taxon>
        <taxon>Liliopsida</taxon>
        <taxon>Poales</taxon>
        <taxon>Poaceae</taxon>
        <taxon>BOP clade</taxon>
        <taxon>Pooideae</taxon>
        <taxon>Stipodae</taxon>
        <taxon>Brachypodieae</taxon>
        <taxon>Brachypodium</taxon>
    </lineage>
</organism>
<reference evidence="3" key="3">
    <citation type="submission" date="2018-08" db="UniProtKB">
        <authorList>
            <consortium name="EnsemblPlants"/>
        </authorList>
    </citation>
    <scope>IDENTIFICATION</scope>
    <source>
        <strain evidence="3">cv. Bd21</strain>
    </source>
</reference>
<feature type="region of interest" description="Disordered" evidence="1">
    <location>
        <begin position="404"/>
        <end position="454"/>
    </location>
</feature>
<dbReference type="Proteomes" id="UP000008810">
    <property type="component" value="Chromosome 1"/>
</dbReference>
<sequence length="454" mass="50503">MDLNIDLDAVARRLSFSAASLSPSPRPTRHGRFLVTPALSPIAEDPREQQAAATQTPAPPPPWASSSPWFPPSSPAPHTMTPQTPVTSCPPVAPSQVVPASPSPPSVTSPRRQQSLAEALEELERARRAGLEQALVAEYQLKALAAAFVERGEQARQAALQQAWAALQPQPRLYLYTVEGNPAGYKTKWEELHPVSQEFLLQIEEKIGENRHASEQLDQCSRLYDRSLSYRGFELDSSQIAQDIGSISTIFEREKASIQSLNAVVEEMMRYTEFAISLFVKLRPGFVKRGAGIANAGFANRAGSSGAPAENNQPLTLAQTTHSYCGFVRRPSFFMQHTVDRFEEKVEECCKCIEELEQFIEMKNDKSYAASLESLPKVMSNTHDYFIHVASKVESLHQYAETMRTRSLNSQRNRGSCNDPFLEANRKDAPKQESGARIVHPKCPRWLQPKTGSR</sequence>
<gene>
    <name evidence="3" type="primary">LOC100840866</name>
    <name evidence="2" type="ORF">BRADI_1g07565v3</name>
</gene>
<dbReference type="AlphaFoldDB" id="A0A0Q3N8K7"/>
<evidence type="ECO:0000313" key="3">
    <source>
        <dbReference type="EnsemblPlants" id="KQK13030"/>
    </source>
</evidence>
<dbReference type="PANTHER" id="PTHR13437">
    <property type="entry name" value="NUCLEOPORIN P58/P45 NUCLEOPORIN-LIKE PROTEIN 1"/>
    <property type="match status" value="1"/>
</dbReference>
<dbReference type="GO" id="GO:0005643">
    <property type="term" value="C:nuclear pore"/>
    <property type="evidence" value="ECO:0000318"/>
    <property type="project" value="GO_Central"/>
</dbReference>
<keyword evidence="4" id="KW-1185">Reference proteome</keyword>
<dbReference type="STRING" id="15368.A0A0Q3N8K7"/>
<dbReference type="InterPro" id="IPR024882">
    <property type="entry name" value="NUP58/p45/49"/>
</dbReference>
<proteinExistence type="predicted"/>
<dbReference type="Gramene" id="KQK13030">
    <property type="protein sequence ID" value="KQK13030"/>
    <property type="gene ID" value="BRADI_1g07565v3"/>
</dbReference>
<feature type="compositionally biased region" description="Pro residues" evidence="1">
    <location>
        <begin position="57"/>
        <end position="75"/>
    </location>
</feature>
<reference evidence="2" key="2">
    <citation type="submission" date="2017-06" db="EMBL/GenBank/DDBJ databases">
        <title>WGS assembly of Brachypodium distachyon.</title>
        <authorList>
            <consortium name="The International Brachypodium Initiative"/>
            <person name="Lucas S."/>
            <person name="Harmon-Smith M."/>
            <person name="Lail K."/>
            <person name="Tice H."/>
            <person name="Grimwood J."/>
            <person name="Bruce D."/>
            <person name="Barry K."/>
            <person name="Shu S."/>
            <person name="Lindquist E."/>
            <person name="Wang M."/>
            <person name="Pitluck S."/>
            <person name="Vogel J.P."/>
            <person name="Garvin D.F."/>
            <person name="Mockler T.C."/>
            <person name="Schmutz J."/>
            <person name="Rokhsar D."/>
            <person name="Bevan M.W."/>
        </authorList>
    </citation>
    <scope>NUCLEOTIDE SEQUENCE</scope>
    <source>
        <strain evidence="2">Bd21</strain>
    </source>
</reference>
<protein>
    <submittedName>
        <fullName evidence="2 3">Uncharacterized protein</fullName>
    </submittedName>
</protein>
<evidence type="ECO:0000256" key="1">
    <source>
        <dbReference type="SAM" id="MobiDB-lite"/>
    </source>
</evidence>
<name>A0A0Q3N8K7_BRADI</name>
<dbReference type="PANTHER" id="PTHR13437:SF6">
    <property type="entry name" value="DUF632 DOMAIN-CONTAINING PROTEIN"/>
    <property type="match status" value="1"/>
</dbReference>
<feature type="region of interest" description="Disordered" evidence="1">
    <location>
        <begin position="19"/>
        <end position="115"/>
    </location>
</feature>
<dbReference type="Gene3D" id="6.10.140.1350">
    <property type="match status" value="1"/>
</dbReference>
<evidence type="ECO:0000313" key="4">
    <source>
        <dbReference type="Proteomes" id="UP000008810"/>
    </source>
</evidence>
<dbReference type="RefSeq" id="XP_024317613.1">
    <property type="nucleotide sequence ID" value="XM_024461845.1"/>
</dbReference>
<dbReference type="RefSeq" id="XP_003559394.2">
    <property type="nucleotide sequence ID" value="XM_003559346.4"/>
</dbReference>
<accession>A0A0Q3N8K7</accession>
<feature type="compositionally biased region" description="Polar residues" evidence="1">
    <location>
        <begin position="405"/>
        <end position="416"/>
    </location>
</feature>
<dbReference type="EnsemblPlants" id="KQK13030">
    <property type="protein sequence ID" value="KQK13030"/>
    <property type="gene ID" value="BRADI_1g07565v3"/>
</dbReference>